<reference evidence="3 4" key="1">
    <citation type="submission" date="2019-02" db="EMBL/GenBank/DDBJ databases">
        <title>Deep-cultivation of Planctomycetes and their phenomic and genomic characterization uncovers novel biology.</title>
        <authorList>
            <person name="Wiegand S."/>
            <person name="Jogler M."/>
            <person name="Boedeker C."/>
            <person name="Pinto D."/>
            <person name="Vollmers J."/>
            <person name="Rivas-Marin E."/>
            <person name="Kohn T."/>
            <person name="Peeters S.H."/>
            <person name="Heuer A."/>
            <person name="Rast P."/>
            <person name="Oberbeckmann S."/>
            <person name="Bunk B."/>
            <person name="Jeske O."/>
            <person name="Meyerdierks A."/>
            <person name="Storesund J.E."/>
            <person name="Kallscheuer N."/>
            <person name="Luecker S."/>
            <person name="Lage O.M."/>
            <person name="Pohl T."/>
            <person name="Merkel B.J."/>
            <person name="Hornburger P."/>
            <person name="Mueller R.-W."/>
            <person name="Bruemmer F."/>
            <person name="Labrenz M."/>
            <person name="Spormann A.M."/>
            <person name="Op Den Camp H."/>
            <person name="Overmann J."/>
            <person name="Amann R."/>
            <person name="Jetten M.S.M."/>
            <person name="Mascher T."/>
            <person name="Medema M.H."/>
            <person name="Devos D.P."/>
            <person name="Kaster A.-K."/>
            <person name="Ovreas L."/>
            <person name="Rohde M."/>
            <person name="Galperin M.Y."/>
            <person name="Jogler C."/>
        </authorList>
    </citation>
    <scope>NUCLEOTIDE SEQUENCE [LARGE SCALE GENOMIC DNA]</scope>
    <source>
        <strain evidence="3 4">Pla22</strain>
    </source>
</reference>
<keyword evidence="4" id="KW-1185">Reference proteome</keyword>
<dbReference type="Gene3D" id="2.130.10.10">
    <property type="entry name" value="YVTN repeat-like/Quinoprotein amine dehydrogenase"/>
    <property type="match status" value="1"/>
</dbReference>
<dbReference type="InterPro" id="IPR002372">
    <property type="entry name" value="PQQ_rpt_dom"/>
</dbReference>
<evidence type="ECO:0000313" key="3">
    <source>
        <dbReference type="EMBL" id="TWT53213.1"/>
    </source>
</evidence>
<name>A0A5C5WT11_9BACT</name>
<dbReference type="EMBL" id="SJPI01000001">
    <property type="protein sequence ID" value="TWT53213.1"/>
    <property type="molecule type" value="Genomic_DNA"/>
</dbReference>
<gene>
    <name evidence="3" type="ORF">Pla22_08410</name>
</gene>
<dbReference type="Pfam" id="PF13360">
    <property type="entry name" value="PQQ_2"/>
    <property type="match status" value="1"/>
</dbReference>
<accession>A0A5C5WT11</accession>
<dbReference type="InterPro" id="IPR018391">
    <property type="entry name" value="PQQ_b-propeller_rpt"/>
</dbReference>
<evidence type="ECO:0000256" key="1">
    <source>
        <dbReference type="SAM" id="SignalP"/>
    </source>
</evidence>
<dbReference type="InterPro" id="IPR011047">
    <property type="entry name" value="Quinoprotein_ADH-like_sf"/>
</dbReference>
<dbReference type="SMART" id="SM00564">
    <property type="entry name" value="PQQ"/>
    <property type="match status" value="4"/>
</dbReference>
<proteinExistence type="predicted"/>
<comment type="caution">
    <text evidence="3">The sequence shown here is derived from an EMBL/GenBank/DDBJ whole genome shotgun (WGS) entry which is preliminary data.</text>
</comment>
<feature type="signal peptide" evidence="1">
    <location>
        <begin position="1"/>
        <end position="40"/>
    </location>
</feature>
<dbReference type="Gene3D" id="2.40.10.480">
    <property type="match status" value="1"/>
</dbReference>
<dbReference type="PANTHER" id="PTHR34512">
    <property type="entry name" value="CELL SURFACE PROTEIN"/>
    <property type="match status" value="1"/>
</dbReference>
<evidence type="ECO:0000313" key="4">
    <source>
        <dbReference type="Proteomes" id="UP000316598"/>
    </source>
</evidence>
<protein>
    <submittedName>
        <fullName evidence="3">Outer membrane biogenesis protein BamB</fullName>
    </submittedName>
</protein>
<sequence length="447" mass="48827" precursor="true">MVAQSVQHPNYTLLTWFFMKRFATLCLLVAVITPASDLFAGDADWPQWRGPQRDGHAAPQELLESWPEQGPRLKWTFTQAGRGYSALAVVDDRIYTMGSDEENCYAYCIDFKSGKEMWKTAVGKASTSGEYNHGWGGGPRATPTVDGDQIFLTTDIGVVVALAKDSGEVQWSVDMVDVYGGKVPVWGYSESPLVDGDRVIVTPGGENFMVGLDRTSGDKVWASQGVNAPVQYVSPLKGTVGSTTFYVTASKPGLFAFDVTSGNEVFSDDTTGNDVAVIPTPVLVGDQLYHTSDYGAGNTLLKLSAGDDGKLKTESIYHLEGKTMRNHHGGVVLVDGVIYGFSKINRGVWMAQDLESGEVLWEQSVDKNKSGSICYADGKLYCYNDTDGSCYLVTPNRDGWKETGKVVLPKQTELERDKGAIWAHPVVANQTLFIRDQDLIFAFDIAK</sequence>
<feature type="chain" id="PRO_5022687794" evidence="1">
    <location>
        <begin position="41"/>
        <end position="447"/>
    </location>
</feature>
<keyword evidence="1" id="KW-0732">Signal</keyword>
<feature type="domain" description="Pyrrolo-quinoline quinone repeat" evidence="2">
    <location>
        <begin position="107"/>
        <end position="363"/>
    </location>
</feature>
<dbReference type="Proteomes" id="UP000316598">
    <property type="component" value="Unassembled WGS sequence"/>
</dbReference>
<dbReference type="SUPFAM" id="SSF50998">
    <property type="entry name" value="Quinoprotein alcohol dehydrogenase-like"/>
    <property type="match status" value="1"/>
</dbReference>
<organism evidence="3 4">
    <name type="scientific">Rubripirellula amarantea</name>
    <dbReference type="NCBI Taxonomy" id="2527999"/>
    <lineage>
        <taxon>Bacteria</taxon>
        <taxon>Pseudomonadati</taxon>
        <taxon>Planctomycetota</taxon>
        <taxon>Planctomycetia</taxon>
        <taxon>Pirellulales</taxon>
        <taxon>Pirellulaceae</taxon>
        <taxon>Rubripirellula</taxon>
    </lineage>
</organism>
<dbReference type="PANTHER" id="PTHR34512:SF30">
    <property type="entry name" value="OUTER MEMBRANE PROTEIN ASSEMBLY FACTOR BAMB"/>
    <property type="match status" value="1"/>
</dbReference>
<evidence type="ECO:0000259" key="2">
    <source>
        <dbReference type="Pfam" id="PF13360"/>
    </source>
</evidence>
<dbReference type="AlphaFoldDB" id="A0A5C5WT11"/>
<dbReference type="InterPro" id="IPR015943">
    <property type="entry name" value="WD40/YVTN_repeat-like_dom_sf"/>
</dbReference>